<evidence type="ECO:0000256" key="6">
    <source>
        <dbReference type="SAM" id="Phobius"/>
    </source>
</evidence>
<evidence type="ECO:0000313" key="9">
    <source>
        <dbReference type="Proteomes" id="UP001177003"/>
    </source>
</evidence>
<reference evidence="8" key="1">
    <citation type="submission" date="2023-04" db="EMBL/GenBank/DDBJ databases">
        <authorList>
            <person name="Vijverberg K."/>
            <person name="Xiong W."/>
            <person name="Schranz E."/>
        </authorList>
    </citation>
    <scope>NUCLEOTIDE SEQUENCE</scope>
</reference>
<dbReference type="InterPro" id="IPR005162">
    <property type="entry name" value="Retrotrans_gag_dom"/>
</dbReference>
<feature type="transmembrane region" description="Helical" evidence="6">
    <location>
        <begin position="655"/>
        <end position="674"/>
    </location>
</feature>
<feature type="transmembrane region" description="Helical" evidence="6">
    <location>
        <begin position="571"/>
        <end position="593"/>
    </location>
</feature>
<feature type="transmembrane region" description="Helical" evidence="6">
    <location>
        <begin position="614"/>
        <end position="635"/>
    </location>
</feature>
<feature type="domain" description="Retrotransposon gag" evidence="7">
    <location>
        <begin position="34"/>
        <end position="122"/>
    </location>
</feature>
<evidence type="ECO:0000256" key="2">
    <source>
        <dbReference type="ARBA" id="ARBA00006665"/>
    </source>
</evidence>
<dbReference type="Pfam" id="PF03348">
    <property type="entry name" value="Serinc"/>
    <property type="match status" value="1"/>
</dbReference>
<evidence type="ECO:0000256" key="3">
    <source>
        <dbReference type="ARBA" id="ARBA00022692"/>
    </source>
</evidence>
<feature type="transmembrane region" description="Helical" evidence="6">
    <location>
        <begin position="407"/>
        <end position="426"/>
    </location>
</feature>
<dbReference type="PANTHER" id="PTHR10383:SF23">
    <property type="entry name" value="SERINC-DOMAIN CONTAINING SERINE AND SPHINGOLIPID BIOSYNTHESIS PROTEIN"/>
    <property type="match status" value="1"/>
</dbReference>
<keyword evidence="9" id="KW-1185">Reference proteome</keyword>
<sequence>MPLFDGENPDGWILRTERYFNFYRLLESDKLEGAVVALEGDALLWFQWEHGRRPVMQWNKLKTLLLRQFRPIYAGTLYQQWLSLIQTGSVHEYQRSFIGLLAPLKNIPDDVILGQFINGLKEDIRTEVQLFEPRSIDHAMSVAIKVEGKLRSHTSKKPSSTPMAIQETTPLITPIKTTFYPSKNPNTPSHKRFPEIRRLTNQELQKKREKGICYRCDEKWNPWHRCPAIRVVNFHGGIGKGNNCGPVYPASQRGYHGRREGALQGTNWQQIQKHRSKLASFRMVEPDEMIEDDVFVDIKLTNDEIVQWEIMQQMSIECLIRRKKSLRARYTYGIIFSLVNLVAWFLRDYGQRVSLHFHILKGHDCFQTMGVLRVSLGCFIYFFMLFLTTCGTKKLFNIRNTWHSGWWTVKFGILVIILVFSFFIPSDFVQLYGELARVGAGIFLLLQLVSVIEFIAWWNAYWMPDERKKQSSCCGLFMSTLFYMASLCGIIVMYALYASKPSCTLNIFFITWTTVLLLVMMIISLHSKVNKGLLSSGIMAFYIVFLCWSALRSEPANEICSPQKHENKHVDWITVLGFLIGVSAIVMATFSTGMDSQTFQLKKQEDQMEDDIPYKYGFFHLIFSLGAMYFAMLFISWNLDSSTRKWSIDVGWTSTWVKIINEWFAATIYLWKLISPIVRQPKIMNHEEPTQQEQLQNST</sequence>
<dbReference type="PANTHER" id="PTHR10383">
    <property type="entry name" value="SERINE INCORPORATOR"/>
    <property type="match status" value="1"/>
</dbReference>
<dbReference type="AlphaFoldDB" id="A0AA35ZE62"/>
<proteinExistence type="inferred from homology"/>
<dbReference type="Proteomes" id="UP001177003">
    <property type="component" value="Chromosome 6"/>
</dbReference>
<evidence type="ECO:0000256" key="5">
    <source>
        <dbReference type="ARBA" id="ARBA00023136"/>
    </source>
</evidence>
<name>A0AA35ZE62_LACSI</name>
<evidence type="ECO:0000313" key="8">
    <source>
        <dbReference type="EMBL" id="CAI9290538.1"/>
    </source>
</evidence>
<keyword evidence="5 6" id="KW-0472">Membrane</keyword>
<feature type="transmembrane region" description="Helical" evidence="6">
    <location>
        <begin position="473"/>
        <end position="498"/>
    </location>
</feature>
<evidence type="ECO:0000256" key="1">
    <source>
        <dbReference type="ARBA" id="ARBA00004141"/>
    </source>
</evidence>
<feature type="transmembrane region" description="Helical" evidence="6">
    <location>
        <begin position="532"/>
        <end position="551"/>
    </location>
</feature>
<dbReference type="EMBL" id="OX465082">
    <property type="protein sequence ID" value="CAI9290538.1"/>
    <property type="molecule type" value="Genomic_DNA"/>
</dbReference>
<dbReference type="Pfam" id="PF03732">
    <property type="entry name" value="Retrotrans_gag"/>
    <property type="match status" value="1"/>
</dbReference>
<accession>A0AA35ZE62</accession>
<keyword evidence="4 6" id="KW-1133">Transmembrane helix</keyword>
<gene>
    <name evidence="8" type="ORF">LSALG_LOCUS29728</name>
</gene>
<keyword evidence="3 6" id="KW-0812">Transmembrane</keyword>
<feature type="transmembrane region" description="Helical" evidence="6">
    <location>
        <begin position="330"/>
        <end position="346"/>
    </location>
</feature>
<organism evidence="8 9">
    <name type="scientific">Lactuca saligna</name>
    <name type="common">Willowleaf lettuce</name>
    <dbReference type="NCBI Taxonomy" id="75948"/>
    <lineage>
        <taxon>Eukaryota</taxon>
        <taxon>Viridiplantae</taxon>
        <taxon>Streptophyta</taxon>
        <taxon>Embryophyta</taxon>
        <taxon>Tracheophyta</taxon>
        <taxon>Spermatophyta</taxon>
        <taxon>Magnoliopsida</taxon>
        <taxon>eudicotyledons</taxon>
        <taxon>Gunneridae</taxon>
        <taxon>Pentapetalae</taxon>
        <taxon>asterids</taxon>
        <taxon>campanulids</taxon>
        <taxon>Asterales</taxon>
        <taxon>Asteraceae</taxon>
        <taxon>Cichorioideae</taxon>
        <taxon>Cichorieae</taxon>
        <taxon>Lactucinae</taxon>
        <taxon>Lactuca</taxon>
    </lineage>
</organism>
<feature type="transmembrane region" description="Helical" evidence="6">
    <location>
        <begin position="504"/>
        <end position="525"/>
    </location>
</feature>
<dbReference type="InterPro" id="IPR005016">
    <property type="entry name" value="TDE1/TMS"/>
</dbReference>
<comment type="subcellular location">
    <subcellularLocation>
        <location evidence="1">Membrane</location>
        <topology evidence="1">Multi-pass membrane protein</topology>
    </subcellularLocation>
</comment>
<dbReference type="GO" id="GO:0016020">
    <property type="term" value="C:membrane"/>
    <property type="evidence" value="ECO:0007669"/>
    <property type="project" value="UniProtKB-SubCell"/>
</dbReference>
<feature type="transmembrane region" description="Helical" evidence="6">
    <location>
        <begin position="366"/>
        <end position="387"/>
    </location>
</feature>
<comment type="similarity">
    <text evidence="2">Belongs to the TDE1 family.</text>
</comment>
<protein>
    <recommendedName>
        <fullName evidence="7">Retrotransposon gag domain-containing protein</fullName>
    </recommendedName>
</protein>
<evidence type="ECO:0000259" key="7">
    <source>
        <dbReference type="Pfam" id="PF03732"/>
    </source>
</evidence>
<feature type="transmembrane region" description="Helical" evidence="6">
    <location>
        <begin position="438"/>
        <end position="461"/>
    </location>
</feature>
<evidence type="ECO:0000256" key="4">
    <source>
        <dbReference type="ARBA" id="ARBA00022989"/>
    </source>
</evidence>